<dbReference type="STRING" id="10228.B3S8W1"/>
<feature type="region of interest" description="Disordered" evidence="6">
    <location>
        <begin position="1"/>
        <end position="26"/>
    </location>
</feature>
<dbReference type="CTD" id="6757994"/>
<keyword evidence="5" id="KW-0175">Coiled coil</keyword>
<feature type="coiled-coil region" evidence="5">
    <location>
        <begin position="128"/>
        <end position="155"/>
    </location>
</feature>
<dbReference type="RefSeq" id="XP_002116712.1">
    <property type="nucleotide sequence ID" value="XM_002116676.1"/>
</dbReference>
<dbReference type="eggNOG" id="KOG4706">
    <property type="taxonomic scope" value="Eukaryota"/>
</dbReference>
<dbReference type="InterPro" id="IPR019002">
    <property type="entry name" value="Ribosome_biogenesis_Nop16"/>
</dbReference>
<comment type="similarity">
    <text evidence="2">Belongs to the NOP16 family.</text>
</comment>
<sequence length="163" mass="18538">MAGVRRKKTQRNKRPNSTAPGRVLKRKAAKVTISNNTIKKNWNKKKTLRENFSSIGLAINSNKAIKIRDVTERMEVDQPANPSKPTTKVVQELEMIASQGSQTTRRHIAPGEVKFLKDLMDSHGENYEAMARDKRNCYQQTAKQLERKCKNLMKAVSDGIIKM</sequence>
<gene>
    <name evidence="7" type="ORF">TRIADDRAFT_60763</name>
</gene>
<dbReference type="PANTHER" id="PTHR13243:SF1">
    <property type="entry name" value="NUCLEOLAR PROTEIN 16"/>
    <property type="match status" value="1"/>
</dbReference>
<evidence type="ECO:0000256" key="2">
    <source>
        <dbReference type="ARBA" id="ARBA00008479"/>
    </source>
</evidence>
<dbReference type="GO" id="GO:0042273">
    <property type="term" value="P:ribosomal large subunit biogenesis"/>
    <property type="evidence" value="ECO:0000318"/>
    <property type="project" value="GO_Central"/>
</dbReference>
<protein>
    <recommendedName>
        <fullName evidence="3">Nucleolar protein 16</fullName>
    </recommendedName>
</protein>
<proteinExistence type="inferred from homology"/>
<feature type="compositionally biased region" description="Basic residues" evidence="6">
    <location>
        <begin position="1"/>
        <end position="14"/>
    </location>
</feature>
<keyword evidence="4" id="KW-0539">Nucleus</keyword>
<dbReference type="OrthoDB" id="285729at2759"/>
<dbReference type="KEGG" id="tad:TRIADDRAFT_60763"/>
<name>B3S8W1_TRIAD</name>
<dbReference type="InParanoid" id="B3S8W1"/>
<organism evidence="7 8">
    <name type="scientific">Trichoplax adhaerens</name>
    <name type="common">Trichoplax reptans</name>
    <dbReference type="NCBI Taxonomy" id="10228"/>
    <lineage>
        <taxon>Eukaryota</taxon>
        <taxon>Metazoa</taxon>
        <taxon>Placozoa</taxon>
        <taxon>Uniplacotomia</taxon>
        <taxon>Trichoplacea</taxon>
        <taxon>Trichoplacidae</taxon>
        <taxon>Trichoplax</taxon>
    </lineage>
</organism>
<evidence type="ECO:0000256" key="4">
    <source>
        <dbReference type="ARBA" id="ARBA00023242"/>
    </source>
</evidence>
<dbReference type="FunCoup" id="B3S8W1">
    <property type="interactions" value="1332"/>
</dbReference>
<comment type="subcellular location">
    <subcellularLocation>
        <location evidence="1">Nucleus</location>
        <location evidence="1">Nucleolus</location>
    </subcellularLocation>
</comment>
<evidence type="ECO:0000256" key="1">
    <source>
        <dbReference type="ARBA" id="ARBA00004604"/>
    </source>
</evidence>
<dbReference type="Proteomes" id="UP000009022">
    <property type="component" value="Unassembled WGS sequence"/>
</dbReference>
<dbReference type="PANTHER" id="PTHR13243">
    <property type="entry name" value="HSPC111 PROTEIN-RELATED"/>
    <property type="match status" value="1"/>
</dbReference>
<evidence type="ECO:0000313" key="8">
    <source>
        <dbReference type="Proteomes" id="UP000009022"/>
    </source>
</evidence>
<evidence type="ECO:0000313" key="7">
    <source>
        <dbReference type="EMBL" id="EDV20771.1"/>
    </source>
</evidence>
<dbReference type="EMBL" id="DS985257">
    <property type="protein sequence ID" value="EDV20771.1"/>
    <property type="molecule type" value="Genomic_DNA"/>
</dbReference>
<dbReference type="GeneID" id="6757994"/>
<dbReference type="GO" id="GO:0005730">
    <property type="term" value="C:nucleolus"/>
    <property type="evidence" value="ECO:0000318"/>
    <property type="project" value="GO_Central"/>
</dbReference>
<evidence type="ECO:0000256" key="6">
    <source>
        <dbReference type="SAM" id="MobiDB-lite"/>
    </source>
</evidence>
<dbReference type="OMA" id="RESKYYP"/>
<keyword evidence="8" id="KW-1185">Reference proteome</keyword>
<reference evidence="7 8" key="1">
    <citation type="journal article" date="2008" name="Nature">
        <title>The Trichoplax genome and the nature of placozoans.</title>
        <authorList>
            <person name="Srivastava M."/>
            <person name="Begovic E."/>
            <person name="Chapman J."/>
            <person name="Putnam N.H."/>
            <person name="Hellsten U."/>
            <person name="Kawashima T."/>
            <person name="Kuo A."/>
            <person name="Mitros T."/>
            <person name="Salamov A."/>
            <person name="Carpenter M.L."/>
            <person name="Signorovitch A.Y."/>
            <person name="Moreno M.A."/>
            <person name="Kamm K."/>
            <person name="Grimwood J."/>
            <person name="Schmutz J."/>
            <person name="Shapiro H."/>
            <person name="Grigoriev I.V."/>
            <person name="Buss L.W."/>
            <person name="Schierwater B."/>
            <person name="Dellaporta S.L."/>
            <person name="Rokhsar D.S."/>
        </authorList>
    </citation>
    <scope>NUCLEOTIDE SEQUENCE [LARGE SCALE GENOMIC DNA]</scope>
    <source>
        <strain evidence="7 8">Grell-BS-1999</strain>
    </source>
</reference>
<evidence type="ECO:0000256" key="3">
    <source>
        <dbReference type="ARBA" id="ARBA00015522"/>
    </source>
</evidence>
<accession>B3S8W1</accession>
<dbReference type="Pfam" id="PF09420">
    <property type="entry name" value="Nop16"/>
    <property type="match status" value="2"/>
</dbReference>
<dbReference type="PhylomeDB" id="B3S8W1"/>
<dbReference type="AlphaFoldDB" id="B3S8W1"/>
<evidence type="ECO:0000256" key="5">
    <source>
        <dbReference type="SAM" id="Coils"/>
    </source>
</evidence>
<dbReference type="HOGENOM" id="CLU_115103_0_0_1"/>